<dbReference type="GO" id="GO:0009231">
    <property type="term" value="P:riboflavin biosynthetic process"/>
    <property type="evidence" value="ECO:0007669"/>
    <property type="project" value="InterPro"/>
</dbReference>
<dbReference type="SUPFAM" id="SSF53597">
    <property type="entry name" value="Dihydrofolate reductase-like"/>
    <property type="match status" value="1"/>
</dbReference>
<gene>
    <name evidence="2" type="ORF">WDJ50_07300</name>
</gene>
<dbReference type="AlphaFoldDB" id="A0AAU6PYU5"/>
<organism evidence="2">
    <name type="scientific">Deinococcus sp. VB142</name>
    <dbReference type="NCBI Taxonomy" id="3112952"/>
    <lineage>
        <taxon>Bacteria</taxon>
        <taxon>Thermotogati</taxon>
        <taxon>Deinococcota</taxon>
        <taxon>Deinococci</taxon>
        <taxon>Deinococcales</taxon>
        <taxon>Deinococcaceae</taxon>
        <taxon>Deinococcus</taxon>
    </lineage>
</organism>
<dbReference type="Gene3D" id="3.40.430.10">
    <property type="entry name" value="Dihydrofolate Reductase, subunit A"/>
    <property type="match status" value="1"/>
</dbReference>
<reference evidence="2" key="1">
    <citation type="submission" date="2024-03" db="EMBL/GenBank/DDBJ databases">
        <title>Deinococcus weizhi sp. nov., isolated from human skin.</title>
        <authorList>
            <person name="Wei Z."/>
            <person name="Tian F."/>
            <person name="Yang C."/>
            <person name="Xin L.T."/>
            <person name="Wen Z.J."/>
            <person name="Lan K.C."/>
            <person name="Yu L."/>
            <person name="Zhe W."/>
            <person name="Dan F.D."/>
            <person name="Jun W."/>
            <person name="Rui Z."/>
            <person name="Yong X.J."/>
            <person name="Ting Y."/>
            <person name="Wei X."/>
            <person name="Xu Z.G."/>
            <person name="Xin Z."/>
            <person name="Dong F.G."/>
            <person name="Ni X.M."/>
            <person name="Zheng M.G."/>
            <person name="Chun Y."/>
            <person name="Qian W.X."/>
        </authorList>
    </citation>
    <scope>NUCLEOTIDE SEQUENCE</scope>
    <source>
        <strain evidence="2">VB142</strain>
    </source>
</reference>
<dbReference type="InterPro" id="IPR024072">
    <property type="entry name" value="DHFR-like_dom_sf"/>
</dbReference>
<dbReference type="PANTHER" id="PTHR38011">
    <property type="entry name" value="DIHYDROFOLATE REDUCTASE FAMILY PROTEIN (AFU_ORTHOLOGUE AFUA_8G06820)"/>
    <property type="match status" value="1"/>
</dbReference>
<name>A0AAU6PYU5_9DEIO</name>
<dbReference type="EMBL" id="CP149782">
    <property type="protein sequence ID" value="WYF43244.1"/>
    <property type="molecule type" value="Genomic_DNA"/>
</dbReference>
<feature type="domain" description="Bacterial bifunctional deaminase-reductase C-terminal" evidence="1">
    <location>
        <begin position="72"/>
        <end position="168"/>
    </location>
</feature>
<dbReference type="InterPro" id="IPR050765">
    <property type="entry name" value="Riboflavin_Biosynth_HTPR"/>
</dbReference>
<sequence>MPFIYATAVTLNGFLADPQHSLDWLFAVPHDQSAAPTPQHTALVMGSHTYEWLLQHEELLAQPHKWQQFFGEKPVFVFSTRPLPTPQGANVQILRGPVAEHLPTITEAAAGGTVWIQGGGDLAGQFLAAGALDEIVLDVAPVALAGGAPVLPREVLWPRLRLVEVGQHGEFARLRWRVEP</sequence>
<proteinExistence type="predicted"/>
<accession>A0AAU6PYU5</accession>
<evidence type="ECO:0000259" key="1">
    <source>
        <dbReference type="Pfam" id="PF01872"/>
    </source>
</evidence>
<dbReference type="PANTHER" id="PTHR38011:SF11">
    <property type="entry name" value="2,5-DIAMINO-6-RIBOSYLAMINO-4(3H)-PYRIMIDINONE 5'-PHOSPHATE REDUCTASE"/>
    <property type="match status" value="1"/>
</dbReference>
<dbReference type="Pfam" id="PF01872">
    <property type="entry name" value="RibD_C"/>
    <property type="match status" value="1"/>
</dbReference>
<dbReference type="InterPro" id="IPR002734">
    <property type="entry name" value="RibDG_C"/>
</dbReference>
<dbReference type="GO" id="GO:0008703">
    <property type="term" value="F:5-amino-6-(5-phosphoribosylamino)uracil reductase activity"/>
    <property type="evidence" value="ECO:0007669"/>
    <property type="project" value="InterPro"/>
</dbReference>
<evidence type="ECO:0000313" key="2">
    <source>
        <dbReference type="EMBL" id="WYF43244.1"/>
    </source>
</evidence>
<dbReference type="RefSeq" id="WP_339093740.1">
    <property type="nucleotide sequence ID" value="NZ_CP149782.1"/>
</dbReference>
<protein>
    <submittedName>
        <fullName evidence="2">Dihydrofolate reductase family protein</fullName>
    </submittedName>
</protein>